<reference evidence="3" key="1">
    <citation type="submission" date="2014-09" db="EMBL/GenBank/DDBJ databases">
        <authorList>
            <person name="Sharma Rahul"/>
            <person name="Thines Marco"/>
        </authorList>
    </citation>
    <scope>NUCLEOTIDE SEQUENCE [LARGE SCALE GENOMIC DNA]</scope>
</reference>
<organism evidence="2 3">
    <name type="scientific">Ceraceosorus bombacis</name>
    <dbReference type="NCBI Taxonomy" id="401625"/>
    <lineage>
        <taxon>Eukaryota</taxon>
        <taxon>Fungi</taxon>
        <taxon>Dikarya</taxon>
        <taxon>Basidiomycota</taxon>
        <taxon>Ustilaginomycotina</taxon>
        <taxon>Exobasidiomycetes</taxon>
        <taxon>Ceraceosorales</taxon>
        <taxon>Ceraceosoraceae</taxon>
        <taxon>Ceraceosorus</taxon>
    </lineage>
</organism>
<dbReference type="GO" id="GO:0016491">
    <property type="term" value="F:oxidoreductase activity"/>
    <property type="evidence" value="ECO:0007669"/>
    <property type="project" value="UniProtKB-KW"/>
</dbReference>
<name>A0A0N7LB38_9BASI</name>
<proteinExistence type="predicted"/>
<sequence>MVLPGFLDIRAWGFFPGAPQWTSKHIPDQTGKVAIVTGANTGIGLETAYRLAEKGAKVHLACRSKDKADKAIEYIKTKVSNAQVQFLQLDLSSLRSSLDAGRRFASTEPRLDLLINNAGVMMPPEGSLTQDGYDLQWGTNNLGHQAFTQALVPLLKKTAKSASAGSVRIIWVASSGHWILAPWSGVDFESLKEGKHRKRDTNAHYGISKLGNVHQAAVQARQLKSDGIITASLHPGNIFSDLQRHQPWIVKAITSIALHSTERGALTSLYTATSPDLTLAESGSYYVPWARKWNTSHAKADDPAAQEATWEWNEKEIAAFESKAR</sequence>
<dbReference type="OrthoDB" id="191139at2759"/>
<accession>A0A0N7LB38</accession>
<keyword evidence="1" id="KW-0560">Oxidoreductase</keyword>
<evidence type="ECO:0000313" key="2">
    <source>
        <dbReference type="EMBL" id="CEH18306.1"/>
    </source>
</evidence>
<keyword evidence="3" id="KW-1185">Reference proteome</keyword>
<dbReference type="InterPro" id="IPR036291">
    <property type="entry name" value="NAD(P)-bd_dom_sf"/>
</dbReference>
<evidence type="ECO:0000313" key="3">
    <source>
        <dbReference type="Proteomes" id="UP000054845"/>
    </source>
</evidence>
<dbReference type="PANTHER" id="PTHR43157:SF31">
    <property type="entry name" value="PHOSPHATIDYLINOSITOL-GLYCAN BIOSYNTHESIS CLASS F PROTEIN"/>
    <property type="match status" value="1"/>
</dbReference>
<evidence type="ECO:0000256" key="1">
    <source>
        <dbReference type="ARBA" id="ARBA00023002"/>
    </source>
</evidence>
<dbReference type="Gene3D" id="3.40.50.720">
    <property type="entry name" value="NAD(P)-binding Rossmann-like Domain"/>
    <property type="match status" value="1"/>
</dbReference>
<dbReference type="SUPFAM" id="SSF51735">
    <property type="entry name" value="NAD(P)-binding Rossmann-fold domains"/>
    <property type="match status" value="1"/>
</dbReference>
<dbReference type="EMBL" id="CCYA01000270">
    <property type="protein sequence ID" value="CEH18306.1"/>
    <property type="molecule type" value="Genomic_DNA"/>
</dbReference>
<dbReference type="PRINTS" id="PR00081">
    <property type="entry name" value="GDHRDH"/>
</dbReference>
<dbReference type="PANTHER" id="PTHR43157">
    <property type="entry name" value="PHOSPHATIDYLINOSITOL-GLYCAN BIOSYNTHESIS CLASS F PROTEIN-RELATED"/>
    <property type="match status" value="1"/>
</dbReference>
<dbReference type="AlphaFoldDB" id="A0A0N7LB38"/>
<dbReference type="STRING" id="401625.A0A0N7LB38"/>
<dbReference type="InterPro" id="IPR002347">
    <property type="entry name" value="SDR_fam"/>
</dbReference>
<dbReference type="Pfam" id="PF00106">
    <property type="entry name" value="adh_short"/>
    <property type="match status" value="1"/>
</dbReference>
<protein>
    <submittedName>
        <fullName evidence="2">Dehydrogenases with different specificities (Related to short-chain alcohol dehydrogenases)</fullName>
    </submittedName>
</protein>
<dbReference type="Proteomes" id="UP000054845">
    <property type="component" value="Unassembled WGS sequence"/>
</dbReference>